<accession>A0A1M5V9S8</accession>
<feature type="domain" description="HTH araC/xylS-type" evidence="4">
    <location>
        <begin position="225"/>
        <end position="323"/>
    </location>
</feature>
<dbReference type="SMART" id="SM00342">
    <property type="entry name" value="HTH_ARAC"/>
    <property type="match status" value="1"/>
</dbReference>
<keyword evidence="3" id="KW-0804">Transcription</keyword>
<dbReference type="PROSITE" id="PS01124">
    <property type="entry name" value="HTH_ARAC_FAMILY_2"/>
    <property type="match status" value="1"/>
</dbReference>
<evidence type="ECO:0000256" key="3">
    <source>
        <dbReference type="ARBA" id="ARBA00023163"/>
    </source>
</evidence>
<dbReference type="GO" id="GO:0003700">
    <property type="term" value="F:DNA-binding transcription factor activity"/>
    <property type="evidence" value="ECO:0007669"/>
    <property type="project" value="InterPro"/>
</dbReference>
<dbReference type="EMBL" id="FQXZ01000005">
    <property type="protein sequence ID" value="SHH71986.1"/>
    <property type="molecule type" value="Genomic_DNA"/>
</dbReference>
<dbReference type="InterPro" id="IPR050204">
    <property type="entry name" value="AraC_XylS_family_regulators"/>
</dbReference>
<organism evidence="5 6">
    <name type="scientific">Vibrio aerogenes CECT 7868</name>
    <dbReference type="NCBI Taxonomy" id="1216006"/>
    <lineage>
        <taxon>Bacteria</taxon>
        <taxon>Pseudomonadati</taxon>
        <taxon>Pseudomonadota</taxon>
        <taxon>Gammaproteobacteria</taxon>
        <taxon>Vibrionales</taxon>
        <taxon>Vibrionaceae</taxon>
        <taxon>Vibrio</taxon>
    </lineage>
</organism>
<proteinExistence type="predicted"/>
<dbReference type="RefSeq" id="WP_073602099.1">
    <property type="nucleotide sequence ID" value="NZ_FQXZ01000005.1"/>
</dbReference>
<dbReference type="Pfam" id="PF12833">
    <property type="entry name" value="HTH_18"/>
    <property type="match status" value="1"/>
</dbReference>
<dbReference type="STRING" id="1216006.VA7868_00318"/>
<evidence type="ECO:0000256" key="1">
    <source>
        <dbReference type="ARBA" id="ARBA00023015"/>
    </source>
</evidence>
<dbReference type="PANTHER" id="PTHR46796">
    <property type="entry name" value="HTH-TYPE TRANSCRIPTIONAL ACTIVATOR RHAS-RELATED"/>
    <property type="match status" value="1"/>
</dbReference>
<evidence type="ECO:0000256" key="2">
    <source>
        <dbReference type="ARBA" id="ARBA00023125"/>
    </source>
</evidence>
<dbReference type="Proteomes" id="UP000184608">
    <property type="component" value="Unassembled WGS sequence"/>
</dbReference>
<protein>
    <submittedName>
        <fullName evidence="5">HTH-type transcriptional regulator CdhR</fullName>
    </submittedName>
</protein>
<dbReference type="AlphaFoldDB" id="A0A1M5V9S8"/>
<keyword evidence="1" id="KW-0805">Transcription regulation</keyword>
<dbReference type="InterPro" id="IPR009057">
    <property type="entry name" value="Homeodomain-like_sf"/>
</dbReference>
<evidence type="ECO:0000313" key="6">
    <source>
        <dbReference type="Proteomes" id="UP000184608"/>
    </source>
</evidence>
<dbReference type="InterPro" id="IPR018060">
    <property type="entry name" value="HTH_AraC"/>
</dbReference>
<dbReference type="PANTHER" id="PTHR46796:SF13">
    <property type="entry name" value="HTH-TYPE TRANSCRIPTIONAL ACTIVATOR RHAS"/>
    <property type="match status" value="1"/>
</dbReference>
<keyword evidence="6" id="KW-1185">Reference proteome</keyword>
<gene>
    <name evidence="5" type="primary">cdhR_1</name>
    <name evidence="5" type="ORF">VA7868_00318</name>
</gene>
<dbReference type="GO" id="GO:0043565">
    <property type="term" value="F:sequence-specific DNA binding"/>
    <property type="evidence" value="ECO:0007669"/>
    <property type="project" value="InterPro"/>
</dbReference>
<dbReference type="Gene3D" id="3.40.50.880">
    <property type="match status" value="1"/>
</dbReference>
<evidence type="ECO:0000313" key="5">
    <source>
        <dbReference type="EMBL" id="SHH71986.1"/>
    </source>
</evidence>
<dbReference type="OrthoDB" id="6057514at2"/>
<dbReference type="InterPro" id="IPR018062">
    <property type="entry name" value="HTH_AraC-typ_CS"/>
</dbReference>
<reference evidence="5 6" key="1">
    <citation type="submission" date="2016-11" db="EMBL/GenBank/DDBJ databases">
        <authorList>
            <person name="Jaros S."/>
            <person name="Januszkiewicz K."/>
            <person name="Wedrychowicz H."/>
        </authorList>
    </citation>
    <scope>NUCLEOTIDE SEQUENCE [LARGE SCALE GENOMIC DNA]</scope>
    <source>
        <strain evidence="5 6">CECT 7868</strain>
    </source>
</reference>
<dbReference type="Gene3D" id="1.10.10.60">
    <property type="entry name" value="Homeodomain-like"/>
    <property type="match status" value="1"/>
</dbReference>
<name>A0A1M5V9S8_9VIBR</name>
<evidence type="ECO:0000259" key="4">
    <source>
        <dbReference type="PROSITE" id="PS01124"/>
    </source>
</evidence>
<dbReference type="SUPFAM" id="SSF52317">
    <property type="entry name" value="Class I glutamine amidotransferase-like"/>
    <property type="match status" value="1"/>
</dbReference>
<keyword evidence="2" id="KW-0238">DNA-binding</keyword>
<dbReference type="PROSITE" id="PS00041">
    <property type="entry name" value="HTH_ARAC_FAMILY_1"/>
    <property type="match status" value="1"/>
</dbReference>
<dbReference type="InterPro" id="IPR029062">
    <property type="entry name" value="Class_I_gatase-like"/>
</dbReference>
<dbReference type="SUPFAM" id="SSF46689">
    <property type="entry name" value="Homeodomain-like"/>
    <property type="match status" value="2"/>
</dbReference>
<sequence>MKAQHSASTSSEPGYRVVVYLPGSSSLFSAGAAEAPFLAANQLLNEDKYQLTWLSGSELPPCEPLHGPQSVQSTPDDVTCDLLIILSHSAPELPLPGEEKIWLQHLIQQQQVQVIASHAGPFWLAECGLLNTQSVAVHWSLMDDFHQQYPALTLSDFLYTTKDRLTTCAGQAALLDCIIQLIESREGHELAYDVSDLLCMDRIRSAEERQRLPAKHAGETQPRLTMAIELMENNIEEPLSTGEIASLVNISRRQLERLFRRYLDTMPARYYLQLRLKKARQLLLTTNTSIVQIGLHCGFSSGAHFSTAYKSFYQITPREERSKKFHSDQV</sequence>